<reference evidence="2" key="1">
    <citation type="submission" date="2022-01" db="EMBL/GenBank/DDBJ databases">
        <title>Draft genome sequence of Sabulilitoribacter arenilitoris KCTC 52401.</title>
        <authorList>
            <person name="Oh J.-S."/>
        </authorList>
    </citation>
    <scope>NUCLEOTIDE SEQUENCE</scope>
    <source>
        <strain evidence="2">HMF6543</strain>
    </source>
</reference>
<dbReference type="RefSeq" id="WP_237240160.1">
    <property type="nucleotide sequence ID" value="NZ_JAKKDU010000011.1"/>
</dbReference>
<evidence type="ECO:0000259" key="1">
    <source>
        <dbReference type="Pfam" id="PF13358"/>
    </source>
</evidence>
<feature type="domain" description="Tc1-like transposase DDE" evidence="1">
    <location>
        <begin position="1"/>
        <end position="132"/>
    </location>
</feature>
<dbReference type="PANTHER" id="PTHR46564:SF1">
    <property type="entry name" value="TRANSPOSASE"/>
    <property type="match status" value="1"/>
</dbReference>
<gene>
    <name evidence="2" type="ORF">L3X37_10455</name>
</gene>
<dbReference type="Proteomes" id="UP001199795">
    <property type="component" value="Unassembled WGS sequence"/>
</dbReference>
<dbReference type="GO" id="GO:0003676">
    <property type="term" value="F:nucleic acid binding"/>
    <property type="evidence" value="ECO:0007669"/>
    <property type="project" value="InterPro"/>
</dbReference>
<proteinExistence type="predicted"/>
<accession>A0AAE3EPI9</accession>
<keyword evidence="3" id="KW-1185">Reference proteome</keyword>
<dbReference type="PANTHER" id="PTHR46564">
    <property type="entry name" value="TRANSPOSASE"/>
    <property type="match status" value="1"/>
</dbReference>
<dbReference type="Pfam" id="PF13358">
    <property type="entry name" value="DDE_3"/>
    <property type="match status" value="1"/>
</dbReference>
<dbReference type="Gene3D" id="3.30.420.10">
    <property type="entry name" value="Ribonuclease H-like superfamily/Ribonuclease H"/>
    <property type="match status" value="1"/>
</dbReference>
<comment type="caution">
    <text evidence="2">The sequence shown here is derived from an EMBL/GenBank/DDBJ whole genome shotgun (WGS) entry which is preliminary data.</text>
</comment>
<dbReference type="InterPro" id="IPR036397">
    <property type="entry name" value="RNaseH_sf"/>
</dbReference>
<dbReference type="EMBL" id="JAKKDU010000011">
    <property type="protein sequence ID" value="MCF7568781.1"/>
    <property type="molecule type" value="Genomic_DNA"/>
</dbReference>
<sequence length="146" mass="16872">MVYVDESGFAVDAPRNYGYSSKGLRCYAKKDWHARGRVNAIGAIVDFKLFNVCLFDTYVNSDVFYAWLTQELLPSTPKQSVIVLDNATFHKRNDASQAIQEAGHFLEFLPPYSPDLNPIEKKWAQAKSIRRKYEYNTDELFLYTEL</sequence>
<protein>
    <submittedName>
        <fullName evidence="2">Transposase</fullName>
    </submittedName>
</protein>
<dbReference type="InterPro" id="IPR038717">
    <property type="entry name" value="Tc1-like_DDE_dom"/>
</dbReference>
<organism evidence="2 3">
    <name type="scientific">Wocania arenilitoris</name>
    <dbReference type="NCBI Taxonomy" id="2044858"/>
    <lineage>
        <taxon>Bacteria</taxon>
        <taxon>Pseudomonadati</taxon>
        <taxon>Bacteroidota</taxon>
        <taxon>Flavobacteriia</taxon>
        <taxon>Flavobacteriales</taxon>
        <taxon>Flavobacteriaceae</taxon>
        <taxon>Wocania</taxon>
    </lineage>
</organism>
<dbReference type="AlphaFoldDB" id="A0AAE3EPI9"/>
<evidence type="ECO:0000313" key="3">
    <source>
        <dbReference type="Proteomes" id="UP001199795"/>
    </source>
</evidence>
<evidence type="ECO:0000313" key="2">
    <source>
        <dbReference type="EMBL" id="MCF7568781.1"/>
    </source>
</evidence>
<name>A0AAE3EPI9_9FLAO</name>